<evidence type="ECO:0000256" key="2">
    <source>
        <dbReference type="SAM" id="SignalP"/>
    </source>
</evidence>
<feature type="chain" id="PRO_5040957680" evidence="2">
    <location>
        <begin position="24"/>
        <end position="145"/>
    </location>
</feature>
<accession>A0A9X4BKY9</accession>
<dbReference type="EMBL" id="JAOVZO020000019">
    <property type="protein sequence ID" value="MDC8014757.1"/>
    <property type="molecule type" value="Genomic_DNA"/>
</dbReference>
<dbReference type="RefSeq" id="WP_263540999.1">
    <property type="nucleotide sequence ID" value="NZ_JAOVZO020000019.1"/>
</dbReference>
<organism evidence="3 4">
    <name type="scientific">Tahibacter soli</name>
    <dbReference type="NCBI Taxonomy" id="2983605"/>
    <lineage>
        <taxon>Bacteria</taxon>
        <taxon>Pseudomonadati</taxon>
        <taxon>Pseudomonadota</taxon>
        <taxon>Gammaproteobacteria</taxon>
        <taxon>Lysobacterales</taxon>
        <taxon>Rhodanobacteraceae</taxon>
        <taxon>Tahibacter</taxon>
    </lineage>
</organism>
<evidence type="ECO:0000256" key="1">
    <source>
        <dbReference type="SAM" id="MobiDB-lite"/>
    </source>
</evidence>
<comment type="caution">
    <text evidence="3">The sequence shown here is derived from an EMBL/GenBank/DDBJ whole genome shotgun (WGS) entry which is preliminary data.</text>
</comment>
<evidence type="ECO:0000313" key="3">
    <source>
        <dbReference type="EMBL" id="MDC8014757.1"/>
    </source>
</evidence>
<gene>
    <name evidence="3" type="ORF">OD750_019610</name>
</gene>
<dbReference type="AlphaFoldDB" id="A0A9X4BKY9"/>
<keyword evidence="4" id="KW-1185">Reference proteome</keyword>
<feature type="region of interest" description="Disordered" evidence="1">
    <location>
        <begin position="126"/>
        <end position="145"/>
    </location>
</feature>
<feature type="signal peptide" evidence="2">
    <location>
        <begin position="1"/>
        <end position="23"/>
    </location>
</feature>
<dbReference type="Proteomes" id="UP001139971">
    <property type="component" value="Unassembled WGS sequence"/>
</dbReference>
<feature type="compositionally biased region" description="Pro residues" evidence="1">
    <location>
        <begin position="135"/>
        <end position="145"/>
    </location>
</feature>
<sequence>MVSKTLKALVAVGLAAAAGQSFALYSIGGPYIYSHYCAGFMKGDHGRAYSSPTYAGCQSLLNAGMAAEPGPYTEFTPCHVCAQKFSYMMVAPSDPDVAVSTETATQYMNLTDELRRRFRIEEYERAQSELERSFSPPPAAAQPNR</sequence>
<proteinExistence type="predicted"/>
<protein>
    <submittedName>
        <fullName evidence="3">Uncharacterized protein</fullName>
    </submittedName>
</protein>
<keyword evidence="2" id="KW-0732">Signal</keyword>
<reference evidence="3" key="1">
    <citation type="submission" date="2023-02" db="EMBL/GenBank/DDBJ databases">
        <title>Tahibacter soli sp. nov. isolated from soil.</title>
        <authorList>
            <person name="Baek J.H."/>
            <person name="Lee J.K."/>
            <person name="Choi D.G."/>
            <person name="Jeon C.O."/>
        </authorList>
    </citation>
    <scope>NUCLEOTIDE SEQUENCE</scope>
    <source>
        <strain evidence="3">BL</strain>
    </source>
</reference>
<name>A0A9X4BKY9_9GAMM</name>
<evidence type="ECO:0000313" key="4">
    <source>
        <dbReference type="Proteomes" id="UP001139971"/>
    </source>
</evidence>